<accession>A0A6J1CXN0</accession>
<dbReference type="Proteomes" id="UP000504603">
    <property type="component" value="Unplaced"/>
</dbReference>
<feature type="compositionally biased region" description="Basic and acidic residues" evidence="1">
    <location>
        <begin position="92"/>
        <end position="105"/>
    </location>
</feature>
<dbReference type="OrthoDB" id="696117at2759"/>
<organism evidence="2 3">
    <name type="scientific">Momordica charantia</name>
    <name type="common">Bitter gourd</name>
    <name type="synonym">Balsam pear</name>
    <dbReference type="NCBI Taxonomy" id="3673"/>
    <lineage>
        <taxon>Eukaryota</taxon>
        <taxon>Viridiplantae</taxon>
        <taxon>Streptophyta</taxon>
        <taxon>Embryophyta</taxon>
        <taxon>Tracheophyta</taxon>
        <taxon>Spermatophyta</taxon>
        <taxon>Magnoliopsida</taxon>
        <taxon>eudicotyledons</taxon>
        <taxon>Gunneridae</taxon>
        <taxon>Pentapetalae</taxon>
        <taxon>rosids</taxon>
        <taxon>fabids</taxon>
        <taxon>Cucurbitales</taxon>
        <taxon>Cucurbitaceae</taxon>
        <taxon>Momordiceae</taxon>
        <taxon>Momordica</taxon>
    </lineage>
</organism>
<dbReference type="PANTHER" id="PTHR48227:SF1">
    <property type="entry name" value="DNA LIGASE 1-LIKE"/>
    <property type="match status" value="1"/>
</dbReference>
<feature type="compositionally biased region" description="Basic and acidic residues" evidence="1">
    <location>
        <begin position="119"/>
        <end position="152"/>
    </location>
</feature>
<feature type="compositionally biased region" description="Basic and acidic residues" evidence="1">
    <location>
        <begin position="267"/>
        <end position="307"/>
    </location>
</feature>
<feature type="compositionally biased region" description="Basic and acidic residues" evidence="1">
    <location>
        <begin position="211"/>
        <end position="227"/>
    </location>
</feature>
<gene>
    <name evidence="3" type="primary">LOC111015519</name>
</gene>
<protein>
    <submittedName>
        <fullName evidence="3">Nuclear speckle splicing regulatory protein 1</fullName>
    </submittedName>
</protein>
<dbReference type="KEGG" id="mcha:111015519"/>
<reference evidence="3" key="1">
    <citation type="submission" date="2025-08" db="UniProtKB">
        <authorList>
            <consortium name="RefSeq"/>
        </authorList>
    </citation>
    <scope>IDENTIFICATION</scope>
    <source>
        <strain evidence="3">OHB3-1</strain>
    </source>
</reference>
<evidence type="ECO:0000313" key="3">
    <source>
        <dbReference type="RefSeq" id="XP_022146269.1"/>
    </source>
</evidence>
<dbReference type="AlphaFoldDB" id="A0A6J1CXN0"/>
<feature type="compositionally biased region" description="Basic and acidic residues" evidence="1">
    <location>
        <begin position="164"/>
        <end position="187"/>
    </location>
</feature>
<sequence length="376" mass="42046">MKTVTGRVISSKPISLSKAASTLSSFLSTDNGASPAFCAYLRRASASFNELKQLHKELKSSRSDRKHRHHRSEVFSGLEVAVDETYRSEASHGINHRIEGGEKKNSSVSESKSGKKRRDSRDRTEDKPALSVQSDRESGREYREDARADGKRNGNGGFEGVIGEDGKRRSDELKTEVERKPSRRVEMDVESSDGVKSSVAVESRRKKHKKKSEEEHGKTGDDERDAGARQSYSKSRISDNNGEIEAAAGDLVENNVARGKDRKKDKKNVGDERDKVRSEGRRRRDVEAEETADKNNGDWKDLVELPTKKNKKKREEDAGDLQNNSGGAVERKGMPVLDSKKLKRKEKKKRKNRDLERGGGGGSEEQQGTKRRKGNL</sequence>
<evidence type="ECO:0000256" key="1">
    <source>
        <dbReference type="SAM" id="MobiDB-lite"/>
    </source>
</evidence>
<feature type="compositionally biased region" description="Basic residues" evidence="1">
    <location>
        <begin position="341"/>
        <end position="352"/>
    </location>
</feature>
<name>A0A6J1CXN0_MOMCH</name>
<feature type="compositionally biased region" description="Polar residues" evidence="1">
    <location>
        <begin position="230"/>
        <end position="241"/>
    </location>
</feature>
<feature type="region of interest" description="Disordered" evidence="1">
    <location>
        <begin position="92"/>
        <end position="376"/>
    </location>
</feature>
<proteinExistence type="predicted"/>
<dbReference type="GeneID" id="111015519"/>
<keyword evidence="2" id="KW-1185">Reference proteome</keyword>
<dbReference type="RefSeq" id="XP_022146269.1">
    <property type="nucleotide sequence ID" value="XM_022290577.1"/>
</dbReference>
<dbReference type="PANTHER" id="PTHR48227">
    <property type="entry name" value="DNA TOPOISOMERASE 1-LIKE"/>
    <property type="match status" value="1"/>
</dbReference>
<evidence type="ECO:0000313" key="2">
    <source>
        <dbReference type="Proteomes" id="UP000504603"/>
    </source>
</evidence>